<keyword evidence="1" id="KW-0812">Transmembrane</keyword>
<evidence type="ECO:0000256" key="1">
    <source>
        <dbReference type="SAM" id="Phobius"/>
    </source>
</evidence>
<keyword evidence="3" id="KW-1185">Reference proteome</keyword>
<organism evidence="2 3">
    <name type="scientific">Reticulomyxa filosa</name>
    <dbReference type="NCBI Taxonomy" id="46433"/>
    <lineage>
        <taxon>Eukaryota</taxon>
        <taxon>Sar</taxon>
        <taxon>Rhizaria</taxon>
        <taxon>Retaria</taxon>
        <taxon>Foraminifera</taxon>
        <taxon>Monothalamids</taxon>
        <taxon>Reticulomyxidae</taxon>
        <taxon>Reticulomyxa</taxon>
    </lineage>
</organism>
<dbReference type="EMBL" id="ASPP01028462">
    <property type="protein sequence ID" value="ETO05155.1"/>
    <property type="molecule type" value="Genomic_DNA"/>
</dbReference>
<name>X6LWP8_RETFI</name>
<dbReference type="Proteomes" id="UP000023152">
    <property type="component" value="Unassembled WGS sequence"/>
</dbReference>
<comment type="caution">
    <text evidence="2">The sequence shown here is derived from an EMBL/GenBank/DDBJ whole genome shotgun (WGS) entry which is preliminary data.</text>
</comment>
<accession>X6LWP8</accession>
<keyword evidence="1" id="KW-1133">Transmembrane helix</keyword>
<feature type="non-terminal residue" evidence="2">
    <location>
        <position position="1"/>
    </location>
</feature>
<sequence>VNDDIIANIAKLLKDTINNNWQTHLVNFKKDDILLLLISEDEDDLIEIFLILISVLFLLFQKGCFIIVKIGKHIFTKDIIVSSNIFYVTPSYILEQNKHKNMITLGYIC</sequence>
<evidence type="ECO:0000313" key="2">
    <source>
        <dbReference type="EMBL" id="ETO05155.1"/>
    </source>
</evidence>
<evidence type="ECO:0000313" key="3">
    <source>
        <dbReference type="Proteomes" id="UP000023152"/>
    </source>
</evidence>
<protein>
    <submittedName>
        <fullName evidence="2">Uncharacterized protein</fullName>
    </submittedName>
</protein>
<reference evidence="2 3" key="1">
    <citation type="journal article" date="2013" name="Curr. Biol.">
        <title>The Genome of the Foraminiferan Reticulomyxa filosa.</title>
        <authorList>
            <person name="Glockner G."/>
            <person name="Hulsmann N."/>
            <person name="Schleicher M."/>
            <person name="Noegel A.A."/>
            <person name="Eichinger L."/>
            <person name="Gallinger C."/>
            <person name="Pawlowski J."/>
            <person name="Sierra R."/>
            <person name="Euteneuer U."/>
            <person name="Pillet L."/>
            <person name="Moustafa A."/>
            <person name="Platzer M."/>
            <person name="Groth M."/>
            <person name="Szafranski K."/>
            <person name="Schliwa M."/>
        </authorList>
    </citation>
    <scope>NUCLEOTIDE SEQUENCE [LARGE SCALE GENOMIC DNA]</scope>
</reference>
<feature type="transmembrane region" description="Helical" evidence="1">
    <location>
        <begin position="45"/>
        <end position="68"/>
    </location>
</feature>
<proteinExistence type="predicted"/>
<gene>
    <name evidence="2" type="ORF">RFI_32241</name>
</gene>
<keyword evidence="1" id="KW-0472">Membrane</keyword>
<dbReference type="AlphaFoldDB" id="X6LWP8"/>